<dbReference type="Proteomes" id="UP001172386">
    <property type="component" value="Unassembled WGS sequence"/>
</dbReference>
<sequence>MHELEKNNVHSPDLSAERSPSGRVGSVVEISELTALGYKPELKRNRSMLTLLFQSLAIAAIPYGEGAPIGSAIYGGGPLSIFVGWLVVCLLDECVAISLGELASRYPTSAGPYYWSFQIAERGKTLLSFITGWTWLIGNWCITLSVNFGFAVLLAATISIYEEDFVATPWQLLLIFYAICVFTLVCCAFGNRFLPLVDTACAAFTAITIIVVLIALSVKADVGRHSASYALGHYDSSFSGWGGFTFFIGLLPAAYTFSAIGMISSMAEECADPAVRVPKAISLCVPVGGIAGLFFILPICFTLPPMEDIISEAPYAQALPYIFHIVMGSPGGGVALSTLVLIVTLFCSISITVAASRTTWAFARDNAIPLARVWAHVNQTLGVPLWAMMLTTVVQMLLGLINLGSSSAFTAFISVGVIALAASYAIPISISMLHGRREVSSARWNAGKFGWFVNIVAVVWICFEIILFSMPTVLPVTDVSMNYASVVWVGFGAFAGIWYIAYARKVYKGPPESDGL</sequence>
<comment type="caution">
    <text evidence="1">The sequence shown here is derived from an EMBL/GenBank/DDBJ whole genome shotgun (WGS) entry which is preliminary data.</text>
</comment>
<proteinExistence type="predicted"/>
<evidence type="ECO:0000313" key="1">
    <source>
        <dbReference type="EMBL" id="KAJ9650443.1"/>
    </source>
</evidence>
<accession>A0ACC2ZSB8</accession>
<organism evidence="1 2">
    <name type="scientific">Neophaeococcomyces mojaviensis</name>
    <dbReference type="NCBI Taxonomy" id="3383035"/>
    <lineage>
        <taxon>Eukaryota</taxon>
        <taxon>Fungi</taxon>
        <taxon>Dikarya</taxon>
        <taxon>Ascomycota</taxon>
        <taxon>Pezizomycotina</taxon>
        <taxon>Eurotiomycetes</taxon>
        <taxon>Chaetothyriomycetidae</taxon>
        <taxon>Chaetothyriales</taxon>
        <taxon>Chaetothyriales incertae sedis</taxon>
        <taxon>Neophaeococcomyces</taxon>
    </lineage>
</organism>
<reference evidence="1" key="1">
    <citation type="submission" date="2022-10" db="EMBL/GenBank/DDBJ databases">
        <title>Culturing micro-colonial fungi from biological soil crusts in the Mojave desert and describing Neophaeococcomyces mojavensis, and introducing the new genera and species Taxawa tesnikishii.</title>
        <authorList>
            <person name="Kurbessoian T."/>
            <person name="Stajich J.E."/>
        </authorList>
    </citation>
    <scope>NUCLEOTIDE SEQUENCE</scope>
    <source>
        <strain evidence="1">JES_112</strain>
    </source>
</reference>
<gene>
    <name evidence="1" type="ORF">H2198_010253</name>
</gene>
<protein>
    <submittedName>
        <fullName evidence="1">Uncharacterized protein</fullName>
    </submittedName>
</protein>
<dbReference type="EMBL" id="JAPDRQ010000341">
    <property type="protein sequence ID" value="KAJ9650443.1"/>
    <property type="molecule type" value="Genomic_DNA"/>
</dbReference>
<evidence type="ECO:0000313" key="2">
    <source>
        <dbReference type="Proteomes" id="UP001172386"/>
    </source>
</evidence>
<keyword evidence="2" id="KW-1185">Reference proteome</keyword>
<name>A0ACC2ZSB8_9EURO</name>